<keyword evidence="4" id="KW-1185">Reference proteome</keyword>
<keyword evidence="3" id="KW-0407">Ion channel</keyword>
<name>A0A934WQ70_9BURK</name>
<proteinExistence type="predicted"/>
<organism evidence="3 4">
    <name type="scientific">Ramlibacter ginsenosidimutans</name>
    <dbReference type="NCBI Taxonomy" id="502333"/>
    <lineage>
        <taxon>Bacteria</taxon>
        <taxon>Pseudomonadati</taxon>
        <taxon>Pseudomonadota</taxon>
        <taxon>Betaproteobacteria</taxon>
        <taxon>Burkholderiales</taxon>
        <taxon>Comamonadaceae</taxon>
        <taxon>Ramlibacter</taxon>
    </lineage>
</organism>
<keyword evidence="1" id="KW-1133">Transmembrane helix</keyword>
<reference evidence="3" key="2">
    <citation type="submission" date="2021-01" db="EMBL/GenBank/DDBJ databases">
        <authorList>
            <person name="Kang M."/>
        </authorList>
    </citation>
    <scope>NUCLEOTIDE SEQUENCE</scope>
    <source>
        <strain evidence="3">KACC 17527</strain>
    </source>
</reference>
<evidence type="ECO:0000256" key="1">
    <source>
        <dbReference type="SAM" id="Phobius"/>
    </source>
</evidence>
<dbReference type="Proteomes" id="UP000630528">
    <property type="component" value="Unassembled WGS sequence"/>
</dbReference>
<reference evidence="3" key="1">
    <citation type="journal article" date="2012" name="J. Microbiol. Biotechnol.">
        <title>Ramlibacter ginsenosidimutans sp. nov., with ginsenoside-converting activity.</title>
        <authorList>
            <person name="Wang L."/>
            <person name="An D.S."/>
            <person name="Kim S.G."/>
            <person name="Jin F.X."/>
            <person name="Kim S.C."/>
            <person name="Lee S.T."/>
            <person name="Im W.T."/>
        </authorList>
    </citation>
    <scope>NUCLEOTIDE SEQUENCE</scope>
    <source>
        <strain evidence="3">KACC 17527</strain>
    </source>
</reference>
<keyword evidence="1" id="KW-0812">Transmembrane</keyword>
<evidence type="ECO:0000259" key="2">
    <source>
        <dbReference type="Pfam" id="PF07885"/>
    </source>
</evidence>
<protein>
    <submittedName>
        <fullName evidence="3">Two pore domain potassium channel family protein</fullName>
    </submittedName>
</protein>
<dbReference type="GO" id="GO:0034220">
    <property type="term" value="P:monoatomic ion transmembrane transport"/>
    <property type="evidence" value="ECO:0007669"/>
    <property type="project" value="UniProtKB-KW"/>
</dbReference>
<gene>
    <name evidence="3" type="ORF">JJB11_25665</name>
</gene>
<dbReference type="SUPFAM" id="SSF81324">
    <property type="entry name" value="Voltage-gated potassium channels"/>
    <property type="match status" value="1"/>
</dbReference>
<evidence type="ECO:0000313" key="3">
    <source>
        <dbReference type="EMBL" id="MBK6009501.1"/>
    </source>
</evidence>
<keyword evidence="1" id="KW-0472">Membrane</keyword>
<feature type="transmembrane region" description="Helical" evidence="1">
    <location>
        <begin position="76"/>
        <end position="99"/>
    </location>
</feature>
<dbReference type="Pfam" id="PF07885">
    <property type="entry name" value="Ion_trans_2"/>
    <property type="match status" value="1"/>
</dbReference>
<comment type="caution">
    <text evidence="3">The sequence shown here is derived from an EMBL/GenBank/DDBJ whole genome shotgun (WGS) entry which is preliminary data.</text>
</comment>
<dbReference type="InterPro" id="IPR013099">
    <property type="entry name" value="K_chnl_dom"/>
</dbReference>
<feature type="transmembrane region" description="Helical" evidence="1">
    <location>
        <begin position="12"/>
        <end position="39"/>
    </location>
</feature>
<evidence type="ECO:0000313" key="4">
    <source>
        <dbReference type="Proteomes" id="UP000630528"/>
    </source>
</evidence>
<keyword evidence="3" id="KW-0813">Transport</keyword>
<sequence length="108" mass="11308">MDPRAMRRSFAAGLLVGLRVVWPILSALLLLIVGMGILVGLLEHWSLGESVYFAFVSGLTIGYGDLAPKLLLTRTLSVAIGVCGVLFTALLAGVAVKALNDATGNENP</sequence>
<feature type="domain" description="Potassium channel" evidence="2">
    <location>
        <begin position="29"/>
        <end position="99"/>
    </location>
</feature>
<dbReference type="EMBL" id="JAEPWM010000023">
    <property type="protein sequence ID" value="MBK6009501.1"/>
    <property type="molecule type" value="Genomic_DNA"/>
</dbReference>
<dbReference type="AlphaFoldDB" id="A0A934WQ70"/>
<dbReference type="Gene3D" id="1.10.287.70">
    <property type="match status" value="1"/>
</dbReference>
<keyword evidence="3" id="KW-0406">Ion transport</keyword>
<dbReference type="RefSeq" id="WP_201178151.1">
    <property type="nucleotide sequence ID" value="NZ_JAEPWM010000023.1"/>
</dbReference>
<accession>A0A934WQ70</accession>